<dbReference type="OrthoDB" id="266790at2"/>
<dbReference type="AlphaFoldDB" id="A0A5C5VJ48"/>
<feature type="transmembrane region" description="Helical" evidence="2">
    <location>
        <begin position="364"/>
        <end position="386"/>
    </location>
</feature>
<evidence type="ECO:0000313" key="3">
    <source>
        <dbReference type="EMBL" id="TWT38674.1"/>
    </source>
</evidence>
<dbReference type="Gene3D" id="2.20.28.160">
    <property type="match status" value="1"/>
</dbReference>
<feature type="compositionally biased region" description="Acidic residues" evidence="1">
    <location>
        <begin position="210"/>
        <end position="220"/>
    </location>
</feature>
<feature type="compositionally biased region" description="Pro residues" evidence="1">
    <location>
        <begin position="243"/>
        <end position="263"/>
    </location>
</feature>
<feature type="compositionally biased region" description="Pro residues" evidence="1">
    <location>
        <begin position="104"/>
        <end position="119"/>
    </location>
</feature>
<evidence type="ECO:0008006" key="5">
    <source>
        <dbReference type="Google" id="ProtNLM"/>
    </source>
</evidence>
<feature type="region of interest" description="Disordered" evidence="1">
    <location>
        <begin position="197"/>
        <end position="266"/>
    </location>
</feature>
<feature type="region of interest" description="Disordered" evidence="1">
    <location>
        <begin position="325"/>
        <end position="357"/>
    </location>
</feature>
<dbReference type="EMBL" id="SJPF01000001">
    <property type="protein sequence ID" value="TWT38674.1"/>
    <property type="molecule type" value="Genomic_DNA"/>
</dbReference>
<keyword evidence="4" id="KW-1185">Reference proteome</keyword>
<evidence type="ECO:0000256" key="2">
    <source>
        <dbReference type="SAM" id="Phobius"/>
    </source>
</evidence>
<accession>A0A5C5VJ48</accession>
<dbReference type="RefSeq" id="WP_146428908.1">
    <property type="nucleotide sequence ID" value="NZ_SJPF01000001.1"/>
</dbReference>
<organism evidence="3 4">
    <name type="scientific">Blastopirellula retiformator</name>
    <dbReference type="NCBI Taxonomy" id="2527970"/>
    <lineage>
        <taxon>Bacteria</taxon>
        <taxon>Pseudomonadati</taxon>
        <taxon>Planctomycetota</taxon>
        <taxon>Planctomycetia</taxon>
        <taxon>Pirellulales</taxon>
        <taxon>Pirellulaceae</taxon>
        <taxon>Blastopirellula</taxon>
    </lineage>
</organism>
<reference evidence="3 4" key="1">
    <citation type="submission" date="2019-02" db="EMBL/GenBank/DDBJ databases">
        <title>Deep-cultivation of Planctomycetes and their phenomic and genomic characterization uncovers novel biology.</title>
        <authorList>
            <person name="Wiegand S."/>
            <person name="Jogler M."/>
            <person name="Boedeker C."/>
            <person name="Pinto D."/>
            <person name="Vollmers J."/>
            <person name="Rivas-Marin E."/>
            <person name="Kohn T."/>
            <person name="Peeters S.H."/>
            <person name="Heuer A."/>
            <person name="Rast P."/>
            <person name="Oberbeckmann S."/>
            <person name="Bunk B."/>
            <person name="Jeske O."/>
            <person name="Meyerdierks A."/>
            <person name="Storesund J.E."/>
            <person name="Kallscheuer N."/>
            <person name="Luecker S."/>
            <person name="Lage O.M."/>
            <person name="Pohl T."/>
            <person name="Merkel B.J."/>
            <person name="Hornburger P."/>
            <person name="Mueller R.-W."/>
            <person name="Bruemmer F."/>
            <person name="Labrenz M."/>
            <person name="Spormann A.M."/>
            <person name="Op Den Camp H."/>
            <person name="Overmann J."/>
            <person name="Amann R."/>
            <person name="Jetten M.S.M."/>
            <person name="Mascher T."/>
            <person name="Medema M.H."/>
            <person name="Devos D.P."/>
            <person name="Kaster A.-K."/>
            <person name="Ovreas L."/>
            <person name="Rohde M."/>
            <person name="Galperin M.Y."/>
            <person name="Jogler C."/>
        </authorList>
    </citation>
    <scope>NUCLEOTIDE SEQUENCE [LARGE SCALE GENOMIC DNA]</scope>
    <source>
        <strain evidence="3 4">Enr8</strain>
    </source>
</reference>
<feature type="compositionally biased region" description="Low complexity" evidence="1">
    <location>
        <begin position="127"/>
        <end position="158"/>
    </location>
</feature>
<gene>
    <name evidence="3" type="ORF">Enr8_03670</name>
</gene>
<name>A0A5C5VJ48_9BACT</name>
<evidence type="ECO:0000313" key="4">
    <source>
        <dbReference type="Proteomes" id="UP000318878"/>
    </source>
</evidence>
<dbReference type="NCBIfam" id="TIGR02098">
    <property type="entry name" value="MJ0042_CXXC"/>
    <property type="match status" value="1"/>
</dbReference>
<sequence>MSFIAACPHCQAKFAAQDHLAGKNVRCPKCKEPFRIGDVVSQAEKKAKAARQQRRVSDSSQEDLPVAKAAAPKQKSPSKPKRQAPPPSATPTRSWKEIAGETPTPVPESPAPQSPPAPTKPAEKPAAKPAAAKAPDAKPAAPASSAPRPQAQPAHATPSPDQPIVLNPAQLAAWEALPPIILATARHEAVELAAVAASPAPPAAPNPYEAMDDDDLDDSCLDGPYETAPAFTATSQPTARPAAAPPAPVRPTPPPPAPEPPPQPEEEVIELGFDDLVIERMEDAEAVEELSDDDFLDDAPVGNAPSGVVDVAEEVITEVEIIEETPRRSSGSLAADPGPRPVKPQPSAEVATIEPTTSDKRQTMMLIGAAGGGLALVLLLIGLTVAMSGGSNKFQPSESFRPTTSAVQFFDPSGKIVVRFPQPYAQLPPVQRGDVSVRGANLVGKAETFEIFYSNRTPVASPPSGAKPIREHWLAFDLPELADASPYIASIRRHKIGGNYAVEYQLATDIVRDQPGETRVLLIFIRQRMFVVLWAGDHYHDEVDQFFESFSIDGDKFVGS</sequence>
<protein>
    <recommendedName>
        <fullName evidence="5">Zinc finger/thioredoxin putative domain-containing protein</fullName>
    </recommendedName>
</protein>
<evidence type="ECO:0000256" key="1">
    <source>
        <dbReference type="SAM" id="MobiDB-lite"/>
    </source>
</evidence>
<keyword evidence="2" id="KW-0812">Transmembrane</keyword>
<comment type="caution">
    <text evidence="3">The sequence shown here is derived from an EMBL/GenBank/DDBJ whole genome shotgun (WGS) entry which is preliminary data.</text>
</comment>
<dbReference type="InterPro" id="IPR011723">
    <property type="entry name" value="Znf/thioredoxin_put"/>
</dbReference>
<keyword evidence="2" id="KW-1133">Transmembrane helix</keyword>
<keyword evidence="2" id="KW-0472">Membrane</keyword>
<proteinExistence type="predicted"/>
<dbReference type="Proteomes" id="UP000318878">
    <property type="component" value="Unassembled WGS sequence"/>
</dbReference>
<dbReference type="PRINTS" id="PR01217">
    <property type="entry name" value="PRICHEXTENSN"/>
</dbReference>
<feature type="region of interest" description="Disordered" evidence="1">
    <location>
        <begin position="42"/>
        <end position="164"/>
    </location>
</feature>